<evidence type="ECO:0000313" key="2">
    <source>
        <dbReference type="EMBL" id="KAG6298090.1"/>
    </source>
</evidence>
<comment type="caution">
    <text evidence="2">The sequence shown here is derived from an EMBL/GenBank/DDBJ whole genome shotgun (WGS) entry which is preliminary data.</text>
</comment>
<evidence type="ECO:0000256" key="1">
    <source>
        <dbReference type="SAM" id="MobiDB-lite"/>
    </source>
</evidence>
<name>A0A9P7U231_9HYPO</name>
<feature type="region of interest" description="Disordered" evidence="1">
    <location>
        <begin position="150"/>
        <end position="169"/>
    </location>
</feature>
<dbReference type="Proteomes" id="UP000707071">
    <property type="component" value="Unassembled WGS sequence"/>
</dbReference>
<accession>A0A9P7U231</accession>
<sequence length="929" mass="105961">MSASHILQKVLGGAEDVRHWRKRAAECRSPRLVVVLLQVMMRQEESGSHESSEIMRLLPSADEMDNIWKHRKLASHSREALDYYAYVLRGRNDQERCERFLEKRFFVPQFIFNFLIRPTTDPINVGTLHEMIESCRLYFDGAEREKWKASVQDKTRKGENGPVQDSTSNSKYKDIDQANFDLIMRLLVSQCLRYEPRFIVVLADEASRYIERMPSCTEDAWKVYCNQCKVFNWCLELFRPQPRYQTVRQSMPNLYFWEAQKMLLTMSAGLDKPLLISRSGFQAIRDVLSGQPKNYTEAHNSALHAPSWPPYIQPGDGMDELSEPEDNWSRTVGAGMLMQEAGFSKDEMDFAVDILQGLGLDGTPTIQQRIAIGNGRTIGVWEASIRSTRNAQEAWGRFRRPPEPGLEPGLDEYAAMFEKLYMREGGPKRGVLPGDKALSFQTQQDANLTEFERARLRPPSVCELYRDMKLAGIQPKGACLRTLVSNAESLDMAHQYFCDSPDTGDAFRNLTTEEPDPLLLMDLPLSLFAAYIQVCLRMRRVRGCSQVMRAVRLSEVRLQGVKSRWITFIWDMIMRELVQNHRALGISFTDQLGLILRIADTMKIRAGLQLSGFTLFNKCIRKVIRREVNNLPAPNISDNGHVQHGILQGEEQAQRLHDEASFAVDGSDYNNQHQTAAREPNPTDVAEVATATAVLQDISSRTKSMFWALADRERDVQRHLKSCPIAPLERLNTRGDVIRSEHAYEYMLSLGYLGQFEEMGRFVDWLIEQWGHIDIVSALSELGDPPLYADFSDTFCVFRLVAEPMLDNNIVEALSQRIARSGLQWTWPDEKTLQTYAKLRNTGPICALWRDMDITRDDDDKAAIQHLAERIVYRRHGPAAPLQEEGSLLEETSVDCEDAASVQGRSMGGESDAAFAFQRWRWTAKAVSG</sequence>
<proteinExistence type="predicted"/>
<gene>
    <name evidence="2" type="ORF">E4U09_001086</name>
</gene>
<feature type="compositionally biased region" description="Basic and acidic residues" evidence="1">
    <location>
        <begin position="150"/>
        <end position="159"/>
    </location>
</feature>
<keyword evidence="3" id="KW-1185">Reference proteome</keyword>
<reference evidence="2 3" key="1">
    <citation type="journal article" date="2020" name="bioRxiv">
        <title>Whole genome comparisons of ergot fungi reveals the divergence and evolution of species within the genus Claviceps are the result of varying mechanisms driving genome evolution and host range expansion.</title>
        <authorList>
            <person name="Wyka S.A."/>
            <person name="Mondo S.J."/>
            <person name="Liu M."/>
            <person name="Dettman J."/>
            <person name="Nalam V."/>
            <person name="Broders K.D."/>
        </authorList>
    </citation>
    <scope>NUCLEOTIDE SEQUENCE [LARGE SCALE GENOMIC DNA]</scope>
    <source>
        <strain evidence="2 3">Clav52</strain>
    </source>
</reference>
<dbReference type="EMBL" id="SRRH01000137">
    <property type="protein sequence ID" value="KAG6298090.1"/>
    <property type="molecule type" value="Genomic_DNA"/>
</dbReference>
<evidence type="ECO:0000313" key="3">
    <source>
        <dbReference type="Proteomes" id="UP000707071"/>
    </source>
</evidence>
<organism evidence="2 3">
    <name type="scientific">Claviceps aff. purpurea</name>
    <dbReference type="NCBI Taxonomy" id="1967640"/>
    <lineage>
        <taxon>Eukaryota</taxon>
        <taxon>Fungi</taxon>
        <taxon>Dikarya</taxon>
        <taxon>Ascomycota</taxon>
        <taxon>Pezizomycotina</taxon>
        <taxon>Sordariomycetes</taxon>
        <taxon>Hypocreomycetidae</taxon>
        <taxon>Hypocreales</taxon>
        <taxon>Clavicipitaceae</taxon>
        <taxon>Claviceps</taxon>
    </lineage>
</organism>
<protein>
    <submittedName>
        <fullName evidence="2">Uncharacterized protein</fullName>
    </submittedName>
</protein>
<dbReference type="AlphaFoldDB" id="A0A9P7U231"/>